<organism evidence="2 3">
    <name type="scientific">Streptomyces wadayamensis</name>
    <dbReference type="NCBI Taxonomy" id="141454"/>
    <lineage>
        <taxon>Bacteria</taxon>
        <taxon>Bacillati</taxon>
        <taxon>Actinomycetota</taxon>
        <taxon>Actinomycetes</taxon>
        <taxon>Kitasatosporales</taxon>
        <taxon>Streptomycetaceae</taxon>
        <taxon>Streptomyces</taxon>
    </lineage>
</organism>
<evidence type="ECO:0000313" key="3">
    <source>
        <dbReference type="Proteomes" id="UP000027443"/>
    </source>
</evidence>
<reference evidence="2 3" key="1">
    <citation type="submission" date="2014-03" db="EMBL/GenBank/DDBJ databases">
        <title>Genome Sequence of Streptomyces wadayamensis A23 strain, an endophytic actinobacteria from Citrus reticulata.</title>
        <authorList>
            <person name="de Oliveira L.G."/>
            <person name="Tormet G.D."/>
            <person name="Marcon J."/>
            <person name="Samborsky M."/>
            <person name="Araujo W.L."/>
            <person name="de Azevedo J.L."/>
        </authorList>
    </citation>
    <scope>NUCLEOTIDE SEQUENCE [LARGE SCALE GENOMIC DNA]</scope>
    <source>
        <strain evidence="2 3">A23</strain>
    </source>
</reference>
<protein>
    <submittedName>
        <fullName evidence="2">Uncharacterized protein</fullName>
    </submittedName>
</protein>
<evidence type="ECO:0000313" key="2">
    <source>
        <dbReference type="EMBL" id="KDR60932.1"/>
    </source>
</evidence>
<name>A0ABR4S5L3_9ACTN</name>
<proteinExistence type="predicted"/>
<dbReference type="EMBL" id="JHDU01000036">
    <property type="protein sequence ID" value="KDR60932.1"/>
    <property type="molecule type" value="Genomic_DNA"/>
</dbReference>
<keyword evidence="3" id="KW-1185">Reference proteome</keyword>
<accession>A0ABR4S5L3</accession>
<comment type="caution">
    <text evidence="2">The sequence shown here is derived from an EMBL/GenBank/DDBJ whole genome shotgun (WGS) entry which is preliminary data.</text>
</comment>
<evidence type="ECO:0000256" key="1">
    <source>
        <dbReference type="SAM" id="MobiDB-lite"/>
    </source>
</evidence>
<gene>
    <name evidence="2" type="ORF">DC60_02805</name>
</gene>
<feature type="region of interest" description="Disordered" evidence="1">
    <location>
        <begin position="94"/>
        <end position="145"/>
    </location>
</feature>
<sequence length="145" mass="15803">MMITPDVVLAQDEHHRLTARSGWEQVEARAVLRDLGWEWREDLHALVPPDDLDTGDAALQAVEELHLHGHRTGYAIGPYGTMRLTLARAEQVFRKEAPRASEGSTPDEAAPAASLHRAGPTEPPYGALDTAPDLPKPGDHAPPPM</sequence>
<dbReference type="Proteomes" id="UP000027443">
    <property type="component" value="Unassembled WGS sequence"/>
</dbReference>